<reference evidence="2" key="1">
    <citation type="submission" date="2019-08" db="EMBL/GenBank/DDBJ databases">
        <title>The genome of the North American firefly Photinus pyralis.</title>
        <authorList>
            <consortium name="Photinus pyralis genome working group"/>
            <person name="Fallon T.R."/>
            <person name="Sander Lower S.E."/>
            <person name="Weng J.-K."/>
        </authorList>
    </citation>
    <scope>NUCLEOTIDE SEQUENCE</scope>
    <source>
        <strain evidence="2">TRF0915ILg1</strain>
        <tissue evidence="2">Whole body</tissue>
    </source>
</reference>
<proteinExistence type="predicted"/>
<evidence type="ECO:0000313" key="3">
    <source>
        <dbReference type="Proteomes" id="UP000801492"/>
    </source>
</evidence>
<evidence type="ECO:0000256" key="1">
    <source>
        <dbReference type="SAM" id="MobiDB-lite"/>
    </source>
</evidence>
<feature type="region of interest" description="Disordered" evidence="1">
    <location>
        <begin position="124"/>
        <end position="143"/>
    </location>
</feature>
<accession>A0A8K0GGN0</accession>
<dbReference type="EMBL" id="VTPC01004280">
    <property type="protein sequence ID" value="KAF2897343.1"/>
    <property type="molecule type" value="Genomic_DNA"/>
</dbReference>
<sequence>MEQPLLFLIKLAWACRYRLPILITVGFMALDIRMQLEIHVQMRRIRRGPPFPARGGRQQNNGQNVTRNRMNSDDSSSSWLTVSEDEDEEEDSVEYSDNTIIEDGASTSLKSNANDVNVENVNNPEMSEISSTQNDLLHVNVEN</sequence>
<feature type="region of interest" description="Disordered" evidence="1">
    <location>
        <begin position="47"/>
        <end position="118"/>
    </location>
</feature>
<dbReference type="AlphaFoldDB" id="A0A8K0GGN0"/>
<feature type="compositionally biased region" description="Polar residues" evidence="1">
    <location>
        <begin position="95"/>
        <end position="111"/>
    </location>
</feature>
<comment type="caution">
    <text evidence="2">The sequence shown here is derived from an EMBL/GenBank/DDBJ whole genome shotgun (WGS) entry which is preliminary data.</text>
</comment>
<name>A0A8K0GGN0_IGNLU</name>
<dbReference type="OrthoDB" id="6626870at2759"/>
<feature type="compositionally biased region" description="Polar residues" evidence="1">
    <location>
        <begin position="124"/>
        <end position="135"/>
    </location>
</feature>
<evidence type="ECO:0000313" key="2">
    <source>
        <dbReference type="EMBL" id="KAF2897343.1"/>
    </source>
</evidence>
<gene>
    <name evidence="2" type="ORF">ILUMI_08838</name>
</gene>
<organism evidence="2 3">
    <name type="scientific">Ignelater luminosus</name>
    <name type="common">Cucubano</name>
    <name type="synonym">Pyrophorus luminosus</name>
    <dbReference type="NCBI Taxonomy" id="2038154"/>
    <lineage>
        <taxon>Eukaryota</taxon>
        <taxon>Metazoa</taxon>
        <taxon>Ecdysozoa</taxon>
        <taxon>Arthropoda</taxon>
        <taxon>Hexapoda</taxon>
        <taxon>Insecta</taxon>
        <taxon>Pterygota</taxon>
        <taxon>Neoptera</taxon>
        <taxon>Endopterygota</taxon>
        <taxon>Coleoptera</taxon>
        <taxon>Polyphaga</taxon>
        <taxon>Elateriformia</taxon>
        <taxon>Elateroidea</taxon>
        <taxon>Elateridae</taxon>
        <taxon>Agrypninae</taxon>
        <taxon>Pyrophorini</taxon>
        <taxon>Ignelater</taxon>
    </lineage>
</organism>
<dbReference type="Proteomes" id="UP000801492">
    <property type="component" value="Unassembled WGS sequence"/>
</dbReference>
<protein>
    <submittedName>
        <fullName evidence="2">Uncharacterized protein</fullName>
    </submittedName>
</protein>
<feature type="compositionally biased region" description="Acidic residues" evidence="1">
    <location>
        <begin position="83"/>
        <end position="94"/>
    </location>
</feature>
<keyword evidence="3" id="KW-1185">Reference proteome</keyword>
<feature type="compositionally biased region" description="Polar residues" evidence="1">
    <location>
        <begin position="58"/>
        <end position="69"/>
    </location>
</feature>